<evidence type="ECO:0000313" key="4">
    <source>
        <dbReference type="Proteomes" id="UP001153712"/>
    </source>
</evidence>
<keyword evidence="2" id="KW-0732">Signal</keyword>
<gene>
    <name evidence="3" type="ORF">PHYEVI_LOCUS10310</name>
</gene>
<dbReference type="Proteomes" id="UP001153712">
    <property type="component" value="Chromosome 7"/>
</dbReference>
<name>A0A9N9TX70_PHYSR</name>
<protein>
    <submittedName>
        <fullName evidence="3">Uncharacterized protein</fullName>
    </submittedName>
</protein>
<reference evidence="3" key="1">
    <citation type="submission" date="2022-01" db="EMBL/GenBank/DDBJ databases">
        <authorList>
            <person name="King R."/>
        </authorList>
    </citation>
    <scope>NUCLEOTIDE SEQUENCE</scope>
</reference>
<sequence length="219" mass="24312">MKLPIHSIILATIPLVCWASPGKKDAPVDAKVLYDQRQEGEWNVRAHLDNFIIMVIPSQAAGPTSSPSLLDFLTKSFPKASLLKRSKFSKKPRPQEAIPEETLQFIESKTAPYHVDLSKTPLPLPYSTVALQADLAKAKEDASPGTPPKTDLIRSRRSTRFYSPVEESKSKTAARKHKKTVKETGGKSFDFRPMGWQEGRACAPGELRDSYGVCTSLKY</sequence>
<evidence type="ECO:0000313" key="3">
    <source>
        <dbReference type="EMBL" id="CAG9864044.1"/>
    </source>
</evidence>
<proteinExistence type="predicted"/>
<feature type="region of interest" description="Disordered" evidence="1">
    <location>
        <begin position="161"/>
        <end position="195"/>
    </location>
</feature>
<dbReference type="OrthoDB" id="7686329at2759"/>
<keyword evidence="4" id="KW-1185">Reference proteome</keyword>
<accession>A0A9N9TX70</accession>
<feature type="signal peptide" evidence="2">
    <location>
        <begin position="1"/>
        <end position="19"/>
    </location>
</feature>
<feature type="chain" id="PRO_5040115511" evidence="2">
    <location>
        <begin position="20"/>
        <end position="219"/>
    </location>
</feature>
<evidence type="ECO:0000256" key="2">
    <source>
        <dbReference type="SAM" id="SignalP"/>
    </source>
</evidence>
<evidence type="ECO:0000256" key="1">
    <source>
        <dbReference type="SAM" id="MobiDB-lite"/>
    </source>
</evidence>
<dbReference type="AlphaFoldDB" id="A0A9N9TX70"/>
<organism evidence="3 4">
    <name type="scientific">Phyllotreta striolata</name>
    <name type="common">Striped flea beetle</name>
    <name type="synonym">Crioceris striolata</name>
    <dbReference type="NCBI Taxonomy" id="444603"/>
    <lineage>
        <taxon>Eukaryota</taxon>
        <taxon>Metazoa</taxon>
        <taxon>Ecdysozoa</taxon>
        <taxon>Arthropoda</taxon>
        <taxon>Hexapoda</taxon>
        <taxon>Insecta</taxon>
        <taxon>Pterygota</taxon>
        <taxon>Neoptera</taxon>
        <taxon>Endopterygota</taxon>
        <taxon>Coleoptera</taxon>
        <taxon>Polyphaga</taxon>
        <taxon>Cucujiformia</taxon>
        <taxon>Chrysomeloidea</taxon>
        <taxon>Chrysomelidae</taxon>
        <taxon>Galerucinae</taxon>
        <taxon>Alticini</taxon>
        <taxon>Phyllotreta</taxon>
    </lineage>
</organism>
<dbReference type="EMBL" id="OU900100">
    <property type="protein sequence ID" value="CAG9864044.1"/>
    <property type="molecule type" value="Genomic_DNA"/>
</dbReference>